<protein>
    <submittedName>
        <fullName evidence="1">Uncharacterized protein</fullName>
    </submittedName>
</protein>
<dbReference type="Proteomes" id="UP001286313">
    <property type="component" value="Unassembled WGS sequence"/>
</dbReference>
<evidence type="ECO:0000313" key="1">
    <source>
        <dbReference type="EMBL" id="KAK3856302.1"/>
    </source>
</evidence>
<proteinExistence type="predicted"/>
<gene>
    <name evidence="1" type="ORF">Pcinc_037371</name>
</gene>
<keyword evidence="2" id="KW-1185">Reference proteome</keyword>
<accession>A0AAE1EL31</accession>
<comment type="caution">
    <text evidence="1">The sequence shown here is derived from an EMBL/GenBank/DDBJ whole genome shotgun (WGS) entry which is preliminary data.</text>
</comment>
<sequence length="91" mass="10034">MLDKILISVGNRKIRIERQLLSDVKAASGTNQPPEAINPCKSGWWKSTGVKTTITIGRLVRFIAGNVVIITGNLVVDKWVREKVVNGVDYS</sequence>
<dbReference type="AlphaFoldDB" id="A0AAE1EL31"/>
<reference evidence="1" key="1">
    <citation type="submission" date="2023-10" db="EMBL/GenBank/DDBJ databases">
        <title>Genome assemblies of two species of porcelain crab, Petrolisthes cinctipes and Petrolisthes manimaculis (Anomura: Porcellanidae).</title>
        <authorList>
            <person name="Angst P."/>
        </authorList>
    </citation>
    <scope>NUCLEOTIDE SEQUENCE</scope>
    <source>
        <strain evidence="1">PB745_01</strain>
        <tissue evidence="1">Gill</tissue>
    </source>
</reference>
<dbReference type="EMBL" id="JAWQEG010005929">
    <property type="protein sequence ID" value="KAK3856302.1"/>
    <property type="molecule type" value="Genomic_DNA"/>
</dbReference>
<evidence type="ECO:0000313" key="2">
    <source>
        <dbReference type="Proteomes" id="UP001286313"/>
    </source>
</evidence>
<organism evidence="1 2">
    <name type="scientific">Petrolisthes cinctipes</name>
    <name type="common">Flat porcelain crab</name>
    <dbReference type="NCBI Taxonomy" id="88211"/>
    <lineage>
        <taxon>Eukaryota</taxon>
        <taxon>Metazoa</taxon>
        <taxon>Ecdysozoa</taxon>
        <taxon>Arthropoda</taxon>
        <taxon>Crustacea</taxon>
        <taxon>Multicrustacea</taxon>
        <taxon>Malacostraca</taxon>
        <taxon>Eumalacostraca</taxon>
        <taxon>Eucarida</taxon>
        <taxon>Decapoda</taxon>
        <taxon>Pleocyemata</taxon>
        <taxon>Anomura</taxon>
        <taxon>Galatheoidea</taxon>
        <taxon>Porcellanidae</taxon>
        <taxon>Petrolisthes</taxon>
    </lineage>
</organism>
<name>A0AAE1EL31_PETCI</name>